<keyword evidence="7" id="KW-1185">Reference proteome</keyword>
<evidence type="ECO:0000313" key="6">
    <source>
        <dbReference type="EMBL" id="WVW78290.1"/>
    </source>
</evidence>
<feature type="domain" description="Erythromycin biosynthesis protein CIII-like C-terminal" evidence="4">
    <location>
        <begin position="351"/>
        <end position="457"/>
    </location>
</feature>
<reference evidence="5" key="1">
    <citation type="submission" date="2013-07" db="EMBL/GenBank/DDBJ databases">
        <title>The Genome Sequence of Cryptococcus bestiolae CBS10118.</title>
        <authorList>
            <consortium name="The Broad Institute Genome Sequencing Platform"/>
            <person name="Cuomo C."/>
            <person name="Litvintseva A."/>
            <person name="Chen Y."/>
            <person name="Heitman J."/>
            <person name="Sun S."/>
            <person name="Springer D."/>
            <person name="Dromer F."/>
            <person name="Young S.K."/>
            <person name="Zeng Q."/>
            <person name="Gargeya S."/>
            <person name="Fitzgerald M."/>
            <person name="Abouelleil A."/>
            <person name="Alvarado L."/>
            <person name="Berlin A.M."/>
            <person name="Chapman S.B."/>
            <person name="Dewar J."/>
            <person name="Goldberg J."/>
            <person name="Griggs A."/>
            <person name="Gujja S."/>
            <person name="Hansen M."/>
            <person name="Howarth C."/>
            <person name="Imamovic A."/>
            <person name="Larimer J."/>
            <person name="McCowan C."/>
            <person name="Murphy C."/>
            <person name="Pearson M."/>
            <person name="Priest M."/>
            <person name="Roberts A."/>
            <person name="Saif S."/>
            <person name="Shea T."/>
            <person name="Sykes S."/>
            <person name="Wortman J."/>
            <person name="Nusbaum C."/>
            <person name="Birren B."/>
        </authorList>
    </citation>
    <scope>NUCLEOTIDE SEQUENCE [LARGE SCALE GENOMIC DNA]</scope>
    <source>
        <strain evidence="5">CBS 10118</strain>
    </source>
</reference>
<dbReference type="InterPro" id="IPR050271">
    <property type="entry name" value="UDP-glycosyltransferase"/>
</dbReference>
<reference evidence="6" key="2">
    <citation type="submission" date="2013-07" db="EMBL/GenBank/DDBJ databases">
        <authorList>
            <consortium name="The Broad Institute Genome Sequencing Platform"/>
            <person name="Cuomo C."/>
            <person name="Litvintseva A."/>
            <person name="Chen Y."/>
            <person name="Heitman J."/>
            <person name="Sun S."/>
            <person name="Springer D."/>
            <person name="Dromer F."/>
            <person name="Young S.K."/>
            <person name="Zeng Q."/>
            <person name="Gargeya S."/>
            <person name="Fitzgerald M."/>
            <person name="Abouelleil A."/>
            <person name="Alvarado L."/>
            <person name="Berlin A.M."/>
            <person name="Chapman S.B."/>
            <person name="Dewar J."/>
            <person name="Goldberg J."/>
            <person name="Griggs A."/>
            <person name="Gujja S."/>
            <person name="Hansen M."/>
            <person name="Howarth C."/>
            <person name="Imamovic A."/>
            <person name="Larimer J."/>
            <person name="McCowan C."/>
            <person name="Murphy C."/>
            <person name="Pearson M."/>
            <person name="Priest M."/>
            <person name="Roberts A."/>
            <person name="Saif S."/>
            <person name="Shea T."/>
            <person name="Sykes S."/>
            <person name="Wortman J."/>
            <person name="Nusbaum C."/>
            <person name="Birren B."/>
        </authorList>
    </citation>
    <scope>NUCLEOTIDE SEQUENCE</scope>
    <source>
        <strain evidence="6">CBS 10118</strain>
    </source>
</reference>
<dbReference type="Pfam" id="PF06722">
    <property type="entry name" value="EryCIII-like_C"/>
    <property type="match status" value="1"/>
</dbReference>
<name>A0A1B9G4L1_9TREE</name>
<dbReference type="KEGG" id="kbi:30208017"/>
<evidence type="ECO:0000256" key="1">
    <source>
        <dbReference type="ARBA" id="ARBA00022676"/>
    </source>
</evidence>
<evidence type="ECO:0000256" key="3">
    <source>
        <dbReference type="SAM" id="Phobius"/>
    </source>
</evidence>
<evidence type="ECO:0000256" key="2">
    <source>
        <dbReference type="ARBA" id="ARBA00022679"/>
    </source>
</evidence>
<keyword evidence="1" id="KW-0328">Glycosyltransferase</keyword>
<proteinExistence type="predicted"/>
<gene>
    <name evidence="5" type="ORF">I302_03618</name>
    <name evidence="6" type="ORF">I302_100244</name>
</gene>
<reference evidence="5" key="3">
    <citation type="submission" date="2014-01" db="EMBL/GenBank/DDBJ databases">
        <title>Evolution of pathogenesis and genome organization in the Tremellales.</title>
        <authorList>
            <person name="Cuomo C."/>
            <person name="Litvintseva A."/>
            <person name="Heitman J."/>
            <person name="Chen Y."/>
            <person name="Sun S."/>
            <person name="Springer D."/>
            <person name="Dromer F."/>
            <person name="Young S."/>
            <person name="Zeng Q."/>
            <person name="Chapman S."/>
            <person name="Gujja S."/>
            <person name="Saif S."/>
            <person name="Birren B."/>
        </authorList>
    </citation>
    <scope>NUCLEOTIDE SEQUENCE</scope>
    <source>
        <strain evidence="5">CBS 10118</strain>
    </source>
</reference>
<keyword evidence="3" id="KW-0472">Membrane</keyword>
<dbReference type="Gene3D" id="3.40.50.2000">
    <property type="entry name" value="Glycogen Phosphorylase B"/>
    <property type="match status" value="2"/>
</dbReference>
<dbReference type="EMBL" id="KI894020">
    <property type="protein sequence ID" value="OCF25941.1"/>
    <property type="molecule type" value="Genomic_DNA"/>
</dbReference>
<dbReference type="CDD" id="cd03784">
    <property type="entry name" value="GT1_Gtf-like"/>
    <property type="match status" value="1"/>
</dbReference>
<keyword evidence="2" id="KW-0808">Transferase</keyword>
<organism evidence="5">
    <name type="scientific">Kwoniella bestiolae CBS 10118</name>
    <dbReference type="NCBI Taxonomy" id="1296100"/>
    <lineage>
        <taxon>Eukaryota</taxon>
        <taxon>Fungi</taxon>
        <taxon>Dikarya</taxon>
        <taxon>Basidiomycota</taxon>
        <taxon>Agaricomycotina</taxon>
        <taxon>Tremellomycetes</taxon>
        <taxon>Tremellales</taxon>
        <taxon>Cryptococcaceae</taxon>
        <taxon>Kwoniella</taxon>
    </lineage>
</organism>
<dbReference type="SUPFAM" id="SSF53756">
    <property type="entry name" value="UDP-Glycosyltransferase/glycogen phosphorylase"/>
    <property type="match status" value="1"/>
</dbReference>
<accession>A0A1B9G4L1</accession>
<dbReference type="VEuPathDB" id="FungiDB:I302_03618"/>
<feature type="transmembrane region" description="Helical" evidence="3">
    <location>
        <begin position="196"/>
        <end position="217"/>
    </location>
</feature>
<dbReference type="GO" id="GO:0008194">
    <property type="term" value="F:UDP-glycosyltransferase activity"/>
    <property type="evidence" value="ECO:0007669"/>
    <property type="project" value="InterPro"/>
</dbReference>
<dbReference type="PANTHER" id="PTHR48043:SF145">
    <property type="entry name" value="FI06409P-RELATED"/>
    <property type="match status" value="1"/>
</dbReference>
<dbReference type="InterPro" id="IPR010610">
    <property type="entry name" value="EryCIII-like_C"/>
</dbReference>
<dbReference type="RefSeq" id="XP_019047011.1">
    <property type="nucleotide sequence ID" value="XM_019190263.1"/>
</dbReference>
<dbReference type="GO" id="GO:0016758">
    <property type="term" value="F:hexosyltransferase activity"/>
    <property type="evidence" value="ECO:0007669"/>
    <property type="project" value="UniProtKB-ARBA"/>
</dbReference>
<evidence type="ECO:0000313" key="5">
    <source>
        <dbReference type="EMBL" id="OCF25941.1"/>
    </source>
</evidence>
<dbReference type="OrthoDB" id="5835829at2759"/>
<dbReference type="GeneID" id="30208017"/>
<keyword evidence="3" id="KW-0812">Transmembrane</keyword>
<protein>
    <recommendedName>
        <fullName evidence="4">Erythromycin biosynthesis protein CIII-like C-terminal domain-containing protein</fullName>
    </recommendedName>
</protein>
<sequence>MARATATQRNPTLLFITAPESGQANCNFAVISSLRAKYGEKVDIHLASYAHLAKRRSEIGEFGVNFHEIKGVSMTDGLMRHCGHDETKLFGFVRTPPHFYGSILSATRTTTYVQPDTPAEYVATAQDIERLIQEVDPDYILVDSMMSAARDAIRKTGRSKKTSVLTPNTAKEAALGEQGLGVFAIPAVCTGYPYPLPWYLLPANITITLFYGTWLFLLDRRHRQLNKARIAAGYTGVLPLFDQRTENTTLCMSTPHAEIPLIIPDWLVCCGPILQASKPLEEVDKKLCEWVRARPTVLISLGTNLKYSQKDASEMWKSVRILLGLRKDIQVLWKLKKLGDYELPSVDDDGVGDRLRIVDWLEVDPISILRSGNVICFVSHGGSNSYHEGLYAGVPQVILPAWADCYDFTARLKYFGIGAWGNPTASPGCSEPELTKALLQVVGRTPDDKAARVMREKAKEMGRVVSKDYTLEGRDVAADHIWGEMQKVRSRV</sequence>
<dbReference type="Proteomes" id="UP000092730">
    <property type="component" value="Chromosome 1"/>
</dbReference>
<evidence type="ECO:0000259" key="4">
    <source>
        <dbReference type="Pfam" id="PF06722"/>
    </source>
</evidence>
<evidence type="ECO:0000313" key="7">
    <source>
        <dbReference type="Proteomes" id="UP000092730"/>
    </source>
</evidence>
<dbReference type="PANTHER" id="PTHR48043">
    <property type="entry name" value="EG:EG0003.4 PROTEIN-RELATED"/>
    <property type="match status" value="1"/>
</dbReference>
<keyword evidence="3" id="KW-1133">Transmembrane helix</keyword>
<dbReference type="EMBL" id="CP144541">
    <property type="protein sequence ID" value="WVW78290.1"/>
    <property type="molecule type" value="Genomic_DNA"/>
</dbReference>
<reference evidence="6" key="4">
    <citation type="submission" date="2024-02" db="EMBL/GenBank/DDBJ databases">
        <title>Comparative genomics of Cryptococcus and Kwoniella reveals pathogenesis evolution and contrasting modes of karyotype evolution via chromosome fusion or intercentromeric recombination.</title>
        <authorList>
            <person name="Coelho M.A."/>
            <person name="David-Palma M."/>
            <person name="Shea T."/>
            <person name="Bowers K."/>
            <person name="McGinley-Smith S."/>
            <person name="Mohammad A.W."/>
            <person name="Gnirke A."/>
            <person name="Yurkov A.M."/>
            <person name="Nowrousian M."/>
            <person name="Sun S."/>
            <person name="Cuomo C.A."/>
            <person name="Heitman J."/>
        </authorList>
    </citation>
    <scope>NUCLEOTIDE SEQUENCE</scope>
    <source>
        <strain evidence="6">CBS 10118</strain>
    </source>
</reference>
<dbReference type="AlphaFoldDB" id="A0A1B9G4L1"/>
<dbReference type="InterPro" id="IPR002213">
    <property type="entry name" value="UDP_glucos_trans"/>
</dbReference>